<dbReference type="GO" id="GO:0008674">
    <property type="term" value="F:2-dehydro-3-deoxy-6-phosphogalactonate aldolase activity"/>
    <property type="evidence" value="ECO:0007669"/>
    <property type="project" value="UniProtKB-EC"/>
</dbReference>
<reference evidence="6 7" key="1">
    <citation type="submission" date="2017-09" db="EMBL/GenBank/DDBJ databases">
        <title>The diverse metabolic capabilities of V. boronicumulans make it an excellent choice for continued studies on novel biodegradation.</title>
        <authorList>
            <person name="Sun S."/>
        </authorList>
    </citation>
    <scope>NUCLEOTIDE SEQUENCE [LARGE SCALE GENOMIC DNA]</scope>
    <source>
        <strain evidence="6 7">J1</strain>
    </source>
</reference>
<dbReference type="CDD" id="cd00452">
    <property type="entry name" value="KDPG_aldolase"/>
    <property type="match status" value="1"/>
</dbReference>
<comment type="pathway">
    <text evidence="1">Carbohydrate acid metabolism.</text>
</comment>
<comment type="similarity">
    <text evidence="2">Belongs to the KHG/KDPG aldolase family.</text>
</comment>
<sequence length="213" mass="21669">MTTPLDKFNAAMQALPLVAILRGLSPAEAADVGDAIVEPGFRLLEVPLNSPQPLESIALMRQRFPTALVGAGTVLDAKQVREVHAAGGELIVSPNFNAEVIREAARLGMACLPGVMTPTEAFGALAAGATGLKLFPAELASPAVVKALLAVLPAGTPVMPVGGIAPDNMGAWRAAGAAGFGIGSSLYKPGKTAAAVREDAQRFVAAWAGLVRA</sequence>
<evidence type="ECO:0000256" key="1">
    <source>
        <dbReference type="ARBA" id="ARBA00004761"/>
    </source>
</evidence>
<proteinExistence type="inferred from homology"/>
<dbReference type="AlphaFoldDB" id="A0A250DNN3"/>
<dbReference type="Pfam" id="PF01081">
    <property type="entry name" value="Aldolase"/>
    <property type="match status" value="1"/>
</dbReference>
<comment type="subunit">
    <text evidence="3">Homotrimer.</text>
</comment>
<accession>A0A250DNN3</accession>
<gene>
    <name evidence="6" type="ORF">CKY39_24165</name>
</gene>
<evidence type="ECO:0000256" key="4">
    <source>
        <dbReference type="ARBA" id="ARBA00023239"/>
    </source>
</evidence>
<dbReference type="InterPro" id="IPR013785">
    <property type="entry name" value="Aldolase_TIM"/>
</dbReference>
<dbReference type="EMBL" id="CP023284">
    <property type="protein sequence ID" value="ATA55988.1"/>
    <property type="molecule type" value="Genomic_DNA"/>
</dbReference>
<dbReference type="InterPro" id="IPR000887">
    <property type="entry name" value="Aldlse_KDPG_KHG"/>
</dbReference>
<dbReference type="PANTHER" id="PTHR30246:SF1">
    <property type="entry name" value="2-DEHYDRO-3-DEOXY-6-PHOSPHOGALACTONATE ALDOLASE-RELATED"/>
    <property type="match status" value="1"/>
</dbReference>
<dbReference type="Gene3D" id="3.20.20.70">
    <property type="entry name" value="Aldolase class I"/>
    <property type="match status" value="1"/>
</dbReference>
<evidence type="ECO:0000313" key="7">
    <source>
        <dbReference type="Proteomes" id="UP000217154"/>
    </source>
</evidence>
<protein>
    <submittedName>
        <fullName evidence="6">2-dehydro-3-deoxy-6-phosphogalactonate aldolase</fullName>
        <ecNumber evidence="6">4.1.2.21</ecNumber>
    </submittedName>
</protein>
<keyword evidence="5" id="KW-0119">Carbohydrate metabolism</keyword>
<evidence type="ECO:0000256" key="5">
    <source>
        <dbReference type="ARBA" id="ARBA00023277"/>
    </source>
</evidence>
<name>A0A250DNN3_9BURK</name>
<dbReference type="SUPFAM" id="SSF51569">
    <property type="entry name" value="Aldolase"/>
    <property type="match status" value="1"/>
</dbReference>
<dbReference type="NCBIfam" id="NF006600">
    <property type="entry name" value="PRK09140.1"/>
    <property type="match status" value="1"/>
</dbReference>
<dbReference type="Proteomes" id="UP000217154">
    <property type="component" value="Chromosome"/>
</dbReference>
<dbReference type="EC" id="4.1.2.21" evidence="6"/>
<evidence type="ECO:0000313" key="6">
    <source>
        <dbReference type="EMBL" id="ATA55988.1"/>
    </source>
</evidence>
<evidence type="ECO:0000256" key="3">
    <source>
        <dbReference type="ARBA" id="ARBA00011233"/>
    </source>
</evidence>
<dbReference type="RefSeq" id="WP_095746252.1">
    <property type="nucleotide sequence ID" value="NZ_CP023284.1"/>
</dbReference>
<evidence type="ECO:0000256" key="2">
    <source>
        <dbReference type="ARBA" id="ARBA00006906"/>
    </source>
</evidence>
<keyword evidence="4 6" id="KW-0456">Lyase</keyword>
<dbReference type="PANTHER" id="PTHR30246">
    <property type="entry name" value="2-KETO-3-DEOXY-6-PHOSPHOGLUCONATE ALDOLASE"/>
    <property type="match status" value="1"/>
</dbReference>
<organism evidence="6 7">
    <name type="scientific">Variovorax boronicumulans</name>
    <dbReference type="NCBI Taxonomy" id="436515"/>
    <lineage>
        <taxon>Bacteria</taxon>
        <taxon>Pseudomonadati</taxon>
        <taxon>Pseudomonadota</taxon>
        <taxon>Betaproteobacteria</taxon>
        <taxon>Burkholderiales</taxon>
        <taxon>Comamonadaceae</taxon>
        <taxon>Variovorax</taxon>
    </lineage>
</organism>
<dbReference type="KEGG" id="vbo:CKY39_24165"/>